<evidence type="ECO:0008006" key="4">
    <source>
        <dbReference type="Google" id="ProtNLM"/>
    </source>
</evidence>
<feature type="repeat" description="TPR" evidence="1">
    <location>
        <begin position="67"/>
        <end position="100"/>
    </location>
</feature>
<dbReference type="SUPFAM" id="SSF48452">
    <property type="entry name" value="TPR-like"/>
    <property type="match status" value="1"/>
</dbReference>
<evidence type="ECO:0000313" key="3">
    <source>
        <dbReference type="Proteomes" id="UP001209878"/>
    </source>
</evidence>
<evidence type="ECO:0000256" key="1">
    <source>
        <dbReference type="PROSITE-ProRule" id="PRU00339"/>
    </source>
</evidence>
<accession>A0AAD9NLF8</accession>
<dbReference type="InterPro" id="IPR019734">
    <property type="entry name" value="TPR_rpt"/>
</dbReference>
<dbReference type="EMBL" id="JAODUO010000919">
    <property type="protein sequence ID" value="KAK2172913.1"/>
    <property type="molecule type" value="Genomic_DNA"/>
</dbReference>
<dbReference type="Pfam" id="PF13181">
    <property type="entry name" value="TPR_8"/>
    <property type="match status" value="1"/>
</dbReference>
<protein>
    <recommendedName>
        <fullName evidence="4">Tetratricopeptide repeat protein</fullName>
    </recommendedName>
</protein>
<dbReference type="SMART" id="SM00028">
    <property type="entry name" value="TPR"/>
    <property type="match status" value="1"/>
</dbReference>
<name>A0AAD9NLF8_RIDPI</name>
<dbReference type="InterPro" id="IPR011990">
    <property type="entry name" value="TPR-like_helical_dom_sf"/>
</dbReference>
<gene>
    <name evidence="2" type="ORF">NP493_920g00060</name>
</gene>
<evidence type="ECO:0000313" key="2">
    <source>
        <dbReference type="EMBL" id="KAK2172913.1"/>
    </source>
</evidence>
<comment type="caution">
    <text evidence="2">The sequence shown here is derived from an EMBL/GenBank/DDBJ whole genome shotgun (WGS) entry which is preliminary data.</text>
</comment>
<dbReference type="Proteomes" id="UP001209878">
    <property type="component" value="Unassembled WGS sequence"/>
</dbReference>
<dbReference type="PROSITE" id="PS50005">
    <property type="entry name" value="TPR"/>
    <property type="match status" value="1"/>
</dbReference>
<dbReference type="Gene3D" id="1.25.40.10">
    <property type="entry name" value="Tetratricopeptide repeat domain"/>
    <property type="match status" value="1"/>
</dbReference>
<keyword evidence="3" id="KW-1185">Reference proteome</keyword>
<organism evidence="2 3">
    <name type="scientific">Ridgeia piscesae</name>
    <name type="common">Tubeworm</name>
    <dbReference type="NCBI Taxonomy" id="27915"/>
    <lineage>
        <taxon>Eukaryota</taxon>
        <taxon>Metazoa</taxon>
        <taxon>Spiralia</taxon>
        <taxon>Lophotrochozoa</taxon>
        <taxon>Annelida</taxon>
        <taxon>Polychaeta</taxon>
        <taxon>Sedentaria</taxon>
        <taxon>Canalipalpata</taxon>
        <taxon>Sabellida</taxon>
        <taxon>Siboglinidae</taxon>
        <taxon>Ridgeia</taxon>
    </lineage>
</organism>
<keyword evidence="1" id="KW-0802">TPR repeat</keyword>
<dbReference type="AlphaFoldDB" id="A0AAD9NLF8"/>
<proteinExistence type="predicted"/>
<sequence length="123" mass="13978">MKKNNQSFESARKQVDKYAAGILGRISDEKERNSRGFQVAKLYVNIKEYGVAKRYMAGFLAVKPSYAPAHRLMGQIYEKLGDTKKAIAAYKLSLELDDSQKDILLTICELYCTTDIDPEQAKY</sequence>
<reference evidence="2" key="1">
    <citation type="journal article" date="2023" name="Mol. Biol. Evol.">
        <title>Third-Generation Sequencing Reveals the Adaptive Role of the Epigenome in Three Deep-Sea Polychaetes.</title>
        <authorList>
            <person name="Perez M."/>
            <person name="Aroh O."/>
            <person name="Sun Y."/>
            <person name="Lan Y."/>
            <person name="Juniper S.K."/>
            <person name="Young C.R."/>
            <person name="Angers B."/>
            <person name="Qian P.Y."/>
        </authorList>
    </citation>
    <scope>NUCLEOTIDE SEQUENCE</scope>
    <source>
        <strain evidence="2">R07B-5</strain>
    </source>
</reference>